<dbReference type="Proteomes" id="UP000054196">
    <property type="component" value="Unassembled WGS sequence"/>
</dbReference>
<organism evidence="2 3">
    <name type="scientific">Punctularia strigosozonata (strain HHB-11173)</name>
    <name type="common">White-rot fungus</name>
    <dbReference type="NCBI Taxonomy" id="741275"/>
    <lineage>
        <taxon>Eukaryota</taxon>
        <taxon>Fungi</taxon>
        <taxon>Dikarya</taxon>
        <taxon>Basidiomycota</taxon>
        <taxon>Agaricomycotina</taxon>
        <taxon>Agaricomycetes</taxon>
        <taxon>Corticiales</taxon>
        <taxon>Punctulariaceae</taxon>
        <taxon>Punctularia</taxon>
    </lineage>
</organism>
<dbReference type="GO" id="GO:0004674">
    <property type="term" value="F:protein serine/threonine kinase activity"/>
    <property type="evidence" value="ECO:0007669"/>
    <property type="project" value="TreeGrafter"/>
</dbReference>
<dbReference type="HOGENOM" id="CLU_000288_7_18_1"/>
<dbReference type="Pfam" id="PF07714">
    <property type="entry name" value="PK_Tyr_Ser-Thr"/>
    <property type="match status" value="1"/>
</dbReference>
<dbReference type="InterPro" id="IPR011009">
    <property type="entry name" value="Kinase-like_dom_sf"/>
</dbReference>
<dbReference type="GO" id="GO:0004713">
    <property type="term" value="F:protein tyrosine kinase activity"/>
    <property type="evidence" value="ECO:0007669"/>
    <property type="project" value="InterPro"/>
</dbReference>
<dbReference type="eggNOG" id="KOG0192">
    <property type="taxonomic scope" value="Eukaryota"/>
</dbReference>
<accession>R7S485</accession>
<proteinExistence type="predicted"/>
<dbReference type="EMBL" id="JH687553">
    <property type="protein sequence ID" value="EIN04607.1"/>
    <property type="molecule type" value="Genomic_DNA"/>
</dbReference>
<keyword evidence="2" id="KW-0808">Transferase</keyword>
<evidence type="ECO:0000313" key="3">
    <source>
        <dbReference type="Proteomes" id="UP000054196"/>
    </source>
</evidence>
<feature type="domain" description="Protein kinase" evidence="1">
    <location>
        <begin position="1"/>
        <end position="144"/>
    </location>
</feature>
<keyword evidence="2" id="KW-0418">Kinase</keyword>
<dbReference type="PROSITE" id="PS50011">
    <property type="entry name" value="PROTEIN_KINASE_DOM"/>
    <property type="match status" value="1"/>
</dbReference>
<dbReference type="AlphaFoldDB" id="R7S485"/>
<dbReference type="PANTHER" id="PTHR44329:SF260">
    <property type="entry name" value="PROTEIN KINASE DOMAIN-CONTAINING PROTEIN"/>
    <property type="match status" value="1"/>
</dbReference>
<evidence type="ECO:0000313" key="2">
    <source>
        <dbReference type="EMBL" id="EIN04607.1"/>
    </source>
</evidence>
<reference evidence="3" key="1">
    <citation type="journal article" date="2012" name="Science">
        <title>The Paleozoic origin of enzymatic lignin decomposition reconstructed from 31 fungal genomes.</title>
        <authorList>
            <person name="Floudas D."/>
            <person name="Binder M."/>
            <person name="Riley R."/>
            <person name="Barry K."/>
            <person name="Blanchette R.A."/>
            <person name="Henrissat B."/>
            <person name="Martinez A.T."/>
            <person name="Otillar R."/>
            <person name="Spatafora J.W."/>
            <person name="Yadav J.S."/>
            <person name="Aerts A."/>
            <person name="Benoit I."/>
            <person name="Boyd A."/>
            <person name="Carlson A."/>
            <person name="Copeland A."/>
            <person name="Coutinho P.M."/>
            <person name="de Vries R.P."/>
            <person name="Ferreira P."/>
            <person name="Findley K."/>
            <person name="Foster B."/>
            <person name="Gaskell J."/>
            <person name="Glotzer D."/>
            <person name="Gorecki P."/>
            <person name="Heitman J."/>
            <person name="Hesse C."/>
            <person name="Hori C."/>
            <person name="Igarashi K."/>
            <person name="Jurgens J.A."/>
            <person name="Kallen N."/>
            <person name="Kersten P."/>
            <person name="Kohler A."/>
            <person name="Kuees U."/>
            <person name="Kumar T.K.A."/>
            <person name="Kuo A."/>
            <person name="LaButti K."/>
            <person name="Larrondo L.F."/>
            <person name="Lindquist E."/>
            <person name="Ling A."/>
            <person name="Lombard V."/>
            <person name="Lucas S."/>
            <person name="Lundell T."/>
            <person name="Martin R."/>
            <person name="McLaughlin D.J."/>
            <person name="Morgenstern I."/>
            <person name="Morin E."/>
            <person name="Murat C."/>
            <person name="Nagy L.G."/>
            <person name="Nolan M."/>
            <person name="Ohm R.A."/>
            <person name="Patyshakuliyeva A."/>
            <person name="Rokas A."/>
            <person name="Ruiz-Duenas F.J."/>
            <person name="Sabat G."/>
            <person name="Salamov A."/>
            <person name="Samejima M."/>
            <person name="Schmutz J."/>
            <person name="Slot J.C."/>
            <person name="St John F."/>
            <person name="Stenlid J."/>
            <person name="Sun H."/>
            <person name="Sun S."/>
            <person name="Syed K."/>
            <person name="Tsang A."/>
            <person name="Wiebenga A."/>
            <person name="Young D."/>
            <person name="Pisabarro A."/>
            <person name="Eastwood D.C."/>
            <person name="Martin F."/>
            <person name="Cullen D."/>
            <person name="Grigoriev I.V."/>
            <person name="Hibbett D.S."/>
        </authorList>
    </citation>
    <scope>NUCLEOTIDE SEQUENCE [LARGE SCALE GENOMIC DNA]</scope>
    <source>
        <strain evidence="3">HHB-11173 SS5</strain>
    </source>
</reference>
<dbReference type="OMA" id="IANAMEF"/>
<dbReference type="SMART" id="SM00219">
    <property type="entry name" value="TyrKc"/>
    <property type="match status" value="1"/>
</dbReference>
<feature type="non-terminal residue" evidence="2">
    <location>
        <position position="144"/>
    </location>
</feature>
<dbReference type="InterPro" id="IPR000719">
    <property type="entry name" value="Prot_kinase_dom"/>
</dbReference>
<dbReference type="RefSeq" id="XP_007388000.1">
    <property type="nucleotide sequence ID" value="XM_007387938.1"/>
</dbReference>
<dbReference type="InterPro" id="IPR051681">
    <property type="entry name" value="Ser/Thr_Kinases-Pseudokinases"/>
</dbReference>
<dbReference type="KEGG" id="psq:PUNSTDRAFT_38427"/>
<keyword evidence="3" id="KW-1185">Reference proteome</keyword>
<dbReference type="SUPFAM" id="SSF56112">
    <property type="entry name" value="Protein kinase-like (PK-like)"/>
    <property type="match status" value="1"/>
</dbReference>
<dbReference type="GO" id="GO:0005524">
    <property type="term" value="F:ATP binding"/>
    <property type="evidence" value="ECO:0007669"/>
    <property type="project" value="InterPro"/>
</dbReference>
<dbReference type="Gene3D" id="1.10.510.10">
    <property type="entry name" value="Transferase(Phosphotransferase) domain 1"/>
    <property type="match status" value="1"/>
</dbReference>
<evidence type="ECO:0000259" key="1">
    <source>
        <dbReference type="PROSITE" id="PS50011"/>
    </source>
</evidence>
<dbReference type="OrthoDB" id="4062651at2759"/>
<dbReference type="InterPro" id="IPR001245">
    <property type="entry name" value="Ser-Thr/Tyr_kinase_cat_dom"/>
</dbReference>
<dbReference type="PANTHER" id="PTHR44329">
    <property type="entry name" value="SERINE/THREONINE-PROTEIN KINASE TNNI3K-RELATED"/>
    <property type="match status" value="1"/>
</dbReference>
<protein>
    <submittedName>
        <fullName evidence="2">Kinase-like protein</fullName>
    </submittedName>
</protein>
<name>R7S485_PUNST</name>
<sequence length="144" mass="16464">VNILIDNTGRPRLADFGLSRILSEYATQVATQNHQGGRWTAPELLCPERFSSQSNPTSKPTFEGDVYSFACVCYEIYTTRPPFYEIRREATVIVRILEGQRPRRPMNGDGCAITPSDTLWSLIEKCWHQQSELRPKMTTVLQQL</sequence>
<dbReference type="InterPro" id="IPR020635">
    <property type="entry name" value="Tyr_kinase_cat_dom"/>
</dbReference>
<gene>
    <name evidence="2" type="ORF">PUNSTDRAFT_38427</name>
</gene>
<feature type="non-terminal residue" evidence="2">
    <location>
        <position position="1"/>
    </location>
</feature>
<dbReference type="GeneID" id="18882328"/>